<organism evidence="1 2">
    <name type="scientific">Solimonas aquatica</name>
    <dbReference type="NCBI Taxonomy" id="489703"/>
    <lineage>
        <taxon>Bacteria</taxon>
        <taxon>Pseudomonadati</taxon>
        <taxon>Pseudomonadota</taxon>
        <taxon>Gammaproteobacteria</taxon>
        <taxon>Nevskiales</taxon>
        <taxon>Nevskiaceae</taxon>
        <taxon>Solimonas</taxon>
    </lineage>
</organism>
<gene>
    <name evidence="1" type="ORF">SAMN04488038_10785</name>
</gene>
<evidence type="ECO:0000313" key="1">
    <source>
        <dbReference type="EMBL" id="SEQ49802.1"/>
    </source>
</evidence>
<proteinExistence type="predicted"/>
<protein>
    <submittedName>
        <fullName evidence="1">Uncharacterized protein</fullName>
    </submittedName>
</protein>
<keyword evidence="2" id="KW-1185">Reference proteome</keyword>
<sequence>MPNYRLNSALDPDVAAAVAALDADAREYFEERAAIIEFDGGVQRIDAERRALALTRAWLARRRGPSITG</sequence>
<reference evidence="1 2" key="1">
    <citation type="submission" date="2016-10" db="EMBL/GenBank/DDBJ databases">
        <authorList>
            <person name="de Groot N.N."/>
        </authorList>
    </citation>
    <scope>NUCLEOTIDE SEQUENCE [LARGE SCALE GENOMIC DNA]</scope>
    <source>
        <strain evidence="1 2">DSM 25927</strain>
    </source>
</reference>
<name>A0A1H9GI88_9GAMM</name>
<accession>A0A1H9GI88</accession>
<dbReference type="STRING" id="489703.SAMN04488038_10785"/>
<dbReference type="Proteomes" id="UP000199233">
    <property type="component" value="Unassembled WGS sequence"/>
</dbReference>
<dbReference type="EMBL" id="FOFS01000007">
    <property type="protein sequence ID" value="SEQ49802.1"/>
    <property type="molecule type" value="Genomic_DNA"/>
</dbReference>
<evidence type="ECO:0000313" key="2">
    <source>
        <dbReference type="Proteomes" id="UP000199233"/>
    </source>
</evidence>
<dbReference type="RefSeq" id="WP_093285362.1">
    <property type="nucleotide sequence ID" value="NZ_FOFS01000007.1"/>
</dbReference>
<dbReference type="AlphaFoldDB" id="A0A1H9GI88"/>